<protein>
    <submittedName>
        <fullName evidence="1">Uncharacterized protein</fullName>
    </submittedName>
</protein>
<sequence>MENQDIYKKVITELIQKQIIVLGSDIALLKAKSIKGLAVNERGEVTDLKGNSKEILQRLADEYMALSGQVFKSILMLVLQKYPDIIVNMIQ</sequence>
<gene>
    <name evidence="1" type="ORF">COX53_01850</name>
</gene>
<dbReference type="Proteomes" id="UP000231388">
    <property type="component" value="Unassembled WGS sequence"/>
</dbReference>
<dbReference type="AlphaFoldDB" id="A0A2G9XC66"/>
<reference evidence="1 2" key="1">
    <citation type="submission" date="2017-09" db="EMBL/GenBank/DDBJ databases">
        <title>Depth-based differentiation of microbial function through sediment-hosted aquifers and enrichment of novel symbionts in the deep terrestrial subsurface.</title>
        <authorList>
            <person name="Probst A.J."/>
            <person name="Ladd B."/>
            <person name="Jarett J.K."/>
            <person name="Geller-Mcgrath D.E."/>
            <person name="Sieber C.M."/>
            <person name="Emerson J.B."/>
            <person name="Anantharaman K."/>
            <person name="Thomas B.C."/>
            <person name="Malmstrom R."/>
            <person name="Stieglmeier M."/>
            <person name="Klingl A."/>
            <person name="Woyke T."/>
            <person name="Ryan C.M."/>
            <person name="Banfield J.F."/>
        </authorList>
    </citation>
    <scope>NUCLEOTIDE SEQUENCE [LARGE SCALE GENOMIC DNA]</scope>
    <source>
        <strain evidence="1">CG23_combo_of_CG06-09_8_20_14_all_40_14</strain>
    </source>
</reference>
<dbReference type="EMBL" id="PCQY01000023">
    <property type="protein sequence ID" value="PIP04556.1"/>
    <property type="molecule type" value="Genomic_DNA"/>
</dbReference>
<evidence type="ECO:0000313" key="1">
    <source>
        <dbReference type="EMBL" id="PIP04556.1"/>
    </source>
</evidence>
<evidence type="ECO:0000313" key="2">
    <source>
        <dbReference type="Proteomes" id="UP000231388"/>
    </source>
</evidence>
<accession>A0A2G9XC66</accession>
<organism evidence="1 2">
    <name type="scientific">candidate division WWE3 bacterium CG23_combo_of_CG06-09_8_20_14_all_40_14</name>
    <dbReference type="NCBI Taxonomy" id="1975095"/>
    <lineage>
        <taxon>Bacteria</taxon>
        <taxon>Katanobacteria</taxon>
    </lineage>
</organism>
<proteinExistence type="predicted"/>
<name>A0A2G9XC66_UNCKA</name>
<comment type="caution">
    <text evidence="1">The sequence shown here is derived from an EMBL/GenBank/DDBJ whole genome shotgun (WGS) entry which is preliminary data.</text>
</comment>